<evidence type="ECO:0000313" key="3">
    <source>
        <dbReference type="Proteomes" id="UP001232148"/>
    </source>
</evidence>
<keyword evidence="1 2" id="KW-0808">Transferase</keyword>
<dbReference type="Gene3D" id="3.30.559.10">
    <property type="entry name" value="Chloramphenicol acetyltransferase-like domain"/>
    <property type="match status" value="2"/>
</dbReference>
<evidence type="ECO:0000313" key="2">
    <source>
        <dbReference type="EMBL" id="KAK2030373.1"/>
    </source>
</evidence>
<dbReference type="Proteomes" id="UP001232148">
    <property type="component" value="Unassembled WGS sequence"/>
</dbReference>
<dbReference type="InterPro" id="IPR023213">
    <property type="entry name" value="CAT-like_dom_sf"/>
</dbReference>
<comment type="caution">
    <text evidence="2">The sequence shown here is derived from an EMBL/GenBank/DDBJ whole genome shotgun (WGS) entry which is preliminary data.</text>
</comment>
<proteinExistence type="predicted"/>
<dbReference type="GO" id="GO:0016740">
    <property type="term" value="F:transferase activity"/>
    <property type="evidence" value="ECO:0007669"/>
    <property type="project" value="UniProtKB-KW"/>
</dbReference>
<keyword evidence="3" id="KW-1185">Reference proteome</keyword>
<protein>
    <submittedName>
        <fullName evidence="2">Transferase</fullName>
    </submittedName>
</protein>
<dbReference type="AlphaFoldDB" id="A0AAD9M6H8"/>
<dbReference type="PANTHER" id="PTHR31896">
    <property type="entry name" value="FAMILY REGULATORY PROTEIN, PUTATIVE (AFU_ORTHOLOGUE AFUA_3G14730)-RELATED"/>
    <property type="match status" value="1"/>
</dbReference>
<organism evidence="2 3">
    <name type="scientific">Colletotrichum zoysiae</name>
    <dbReference type="NCBI Taxonomy" id="1216348"/>
    <lineage>
        <taxon>Eukaryota</taxon>
        <taxon>Fungi</taxon>
        <taxon>Dikarya</taxon>
        <taxon>Ascomycota</taxon>
        <taxon>Pezizomycotina</taxon>
        <taxon>Sordariomycetes</taxon>
        <taxon>Hypocreomycetidae</taxon>
        <taxon>Glomerellales</taxon>
        <taxon>Glomerellaceae</taxon>
        <taxon>Colletotrichum</taxon>
        <taxon>Colletotrichum graminicola species complex</taxon>
    </lineage>
</organism>
<accession>A0AAD9M6H8</accession>
<dbReference type="Pfam" id="PF02458">
    <property type="entry name" value="Transferase"/>
    <property type="match status" value="2"/>
</dbReference>
<sequence>MSSTTTKPSEVEIKVTKTERVFPQTPASNEQAIPLSLLDATTANFALTNAIWLFEPPAAKGVLAVDKHLRQTLGTALSSYPQWAGHLKSITVCDDKLLPPEVKDFPPHARRFGRVYTHFGTAADIGVEFISATSSATTNSLYLTERVERQPLWDRKDDSLGKFVPPSEIAHALQPNEPDTETGLRKPIMAVQCTALSDGGFVLAVKTAHPLADISGLARFVKDWASVSRAVLEGPASLYLAPVFEPARLDNLAAGDINAREPDPAILRRTESLPLHRYDWWAAPGKPPTAILDTAEPVPPAGKPMPWSEWDLKAPVSDYTVHLNKEQVDFLWKEATKGSNADGPRISKHDAVLAHVWSCIMRARQLGIGEDDGPVHCDLVLGVRSAFKLGEDFMGSPIIMMNVELPYSEVSGAGSGNAAGAMVPIARKIRDTIARVSDPSSLADHLHSAAYEKSPQRIWQAFLGRRHILVTTWARAGLYDIDFGFGSRIRYADGVVPNLDGNILIKEAPSSGGESSSGNRPSWTDSGVDISVHICTEDMERLLKDPLLLPRLD</sequence>
<dbReference type="EMBL" id="MU842852">
    <property type="protein sequence ID" value="KAK2030373.1"/>
    <property type="molecule type" value="Genomic_DNA"/>
</dbReference>
<gene>
    <name evidence="2" type="ORF">LX32DRAFT_681869</name>
</gene>
<dbReference type="PANTHER" id="PTHR31896:SF64">
    <property type="entry name" value="TRICHOTHECENE 3-O-ACETYLTRANSFERASE"/>
    <property type="match status" value="1"/>
</dbReference>
<dbReference type="InterPro" id="IPR051283">
    <property type="entry name" value="Sec_Metabolite_Acyltrans"/>
</dbReference>
<reference evidence="2" key="1">
    <citation type="submission" date="2021-06" db="EMBL/GenBank/DDBJ databases">
        <title>Comparative genomics, transcriptomics and evolutionary studies reveal genomic signatures of adaptation to plant cell wall in hemibiotrophic fungi.</title>
        <authorList>
            <consortium name="DOE Joint Genome Institute"/>
            <person name="Baroncelli R."/>
            <person name="Diaz J.F."/>
            <person name="Benocci T."/>
            <person name="Peng M."/>
            <person name="Battaglia E."/>
            <person name="Haridas S."/>
            <person name="Andreopoulos W."/>
            <person name="Labutti K."/>
            <person name="Pangilinan J."/>
            <person name="Floch G.L."/>
            <person name="Makela M.R."/>
            <person name="Henrissat B."/>
            <person name="Grigoriev I.V."/>
            <person name="Crouch J.A."/>
            <person name="De Vries R.P."/>
            <person name="Sukno S.A."/>
            <person name="Thon M.R."/>
        </authorList>
    </citation>
    <scope>NUCLEOTIDE SEQUENCE</scope>
    <source>
        <strain evidence="2">MAFF235873</strain>
    </source>
</reference>
<name>A0AAD9M6H8_9PEZI</name>
<evidence type="ECO:0000256" key="1">
    <source>
        <dbReference type="ARBA" id="ARBA00022679"/>
    </source>
</evidence>